<evidence type="ECO:0000313" key="2">
    <source>
        <dbReference type="Proteomes" id="UP000187406"/>
    </source>
</evidence>
<evidence type="ECO:0000313" key="1">
    <source>
        <dbReference type="EMBL" id="GAV88435.1"/>
    </source>
</evidence>
<proteinExistence type="predicted"/>
<reference evidence="2" key="1">
    <citation type="submission" date="2016-04" db="EMBL/GenBank/DDBJ databases">
        <title>Cephalotus genome sequencing.</title>
        <authorList>
            <person name="Fukushima K."/>
            <person name="Hasebe M."/>
            <person name="Fang X."/>
        </authorList>
    </citation>
    <scope>NUCLEOTIDE SEQUENCE [LARGE SCALE GENOMIC DNA]</scope>
    <source>
        <strain evidence="2">cv. St1</strain>
    </source>
</reference>
<dbReference type="InParanoid" id="A0A1Q3D7M3"/>
<feature type="non-terminal residue" evidence="1">
    <location>
        <position position="1"/>
    </location>
</feature>
<keyword evidence="2" id="KW-1185">Reference proteome</keyword>
<accession>A0A1Q3D7M3</accession>
<dbReference type="PANTHER" id="PTHR11439">
    <property type="entry name" value="GAG-POL-RELATED RETROTRANSPOSON"/>
    <property type="match status" value="1"/>
</dbReference>
<comment type="caution">
    <text evidence="1">The sequence shown here is derived from an EMBL/GenBank/DDBJ whole genome shotgun (WGS) entry which is preliminary data.</text>
</comment>
<name>A0A1Q3D7M3_CEPFO</name>
<dbReference type="SUPFAM" id="SSF56672">
    <property type="entry name" value="DNA/RNA polymerases"/>
    <property type="match status" value="1"/>
</dbReference>
<sequence length="267" mass="30233">IKVAYSRQGIALSQRKYTLDILGDTSLMGAKPVDTPMDPNVKLDNEKRDLMHEPAKYRRLVGKLNYLTMTTLDISFAVGVVSQFMNAPRTPHWDVVLWIVKYLKYAPDHVIDGDKKGVLQMVGYSDADWAGCPMDRGYIFGYCVFVGGNLVSRSSAEAEYHAMAHVVSELTWVMMLLVEIGVTASQTASLHCDNQFAIHITANPVFHERTKQIKDDYHFIREKVKCGEIVLHHTGSEDQIADLFIKSPRGNRVTYLCNKLRLYDIYA</sequence>
<dbReference type="OrthoDB" id="1645289at2759"/>
<evidence type="ECO:0008006" key="3">
    <source>
        <dbReference type="Google" id="ProtNLM"/>
    </source>
</evidence>
<feature type="non-terminal residue" evidence="1">
    <location>
        <position position="267"/>
    </location>
</feature>
<dbReference type="InterPro" id="IPR043502">
    <property type="entry name" value="DNA/RNA_pol_sf"/>
</dbReference>
<protein>
    <recommendedName>
        <fullName evidence="3">RVT_2 domain-containing protein</fullName>
    </recommendedName>
</protein>
<gene>
    <name evidence="1" type="ORF">CFOL_v3_31857</name>
</gene>
<organism evidence="1 2">
    <name type="scientific">Cephalotus follicularis</name>
    <name type="common">Albany pitcher plant</name>
    <dbReference type="NCBI Taxonomy" id="3775"/>
    <lineage>
        <taxon>Eukaryota</taxon>
        <taxon>Viridiplantae</taxon>
        <taxon>Streptophyta</taxon>
        <taxon>Embryophyta</taxon>
        <taxon>Tracheophyta</taxon>
        <taxon>Spermatophyta</taxon>
        <taxon>Magnoliopsida</taxon>
        <taxon>eudicotyledons</taxon>
        <taxon>Gunneridae</taxon>
        <taxon>Pentapetalae</taxon>
        <taxon>rosids</taxon>
        <taxon>fabids</taxon>
        <taxon>Oxalidales</taxon>
        <taxon>Cephalotaceae</taxon>
        <taxon>Cephalotus</taxon>
    </lineage>
</organism>
<dbReference type="STRING" id="3775.A0A1Q3D7M3"/>
<dbReference type="EMBL" id="BDDD01004852">
    <property type="protein sequence ID" value="GAV88435.1"/>
    <property type="molecule type" value="Genomic_DNA"/>
</dbReference>
<dbReference type="Proteomes" id="UP000187406">
    <property type="component" value="Unassembled WGS sequence"/>
</dbReference>
<dbReference type="PANTHER" id="PTHR11439:SF484">
    <property type="entry name" value="REVERSE TRANSCRIPTASE TY1_COPIA-TYPE DOMAIN-CONTAINING PROTEIN"/>
    <property type="match status" value="1"/>
</dbReference>
<dbReference type="AlphaFoldDB" id="A0A1Q3D7M3"/>
<dbReference type="CDD" id="cd09272">
    <property type="entry name" value="RNase_HI_RT_Ty1"/>
    <property type="match status" value="1"/>
</dbReference>